<dbReference type="InterPro" id="IPR025857">
    <property type="entry name" value="MacB_PCD"/>
</dbReference>
<evidence type="ECO:0000256" key="4">
    <source>
        <dbReference type="ARBA" id="ARBA00016962"/>
    </source>
</evidence>
<keyword evidence="7 11" id="KW-0812">Transmembrane</keyword>
<evidence type="ECO:0000256" key="5">
    <source>
        <dbReference type="ARBA" id="ARBA00022448"/>
    </source>
</evidence>
<evidence type="ECO:0000256" key="11">
    <source>
        <dbReference type="SAM" id="Phobius"/>
    </source>
</evidence>
<evidence type="ECO:0000256" key="8">
    <source>
        <dbReference type="ARBA" id="ARBA00022989"/>
    </source>
</evidence>
<comment type="subcellular location">
    <subcellularLocation>
        <location evidence="1">Cell membrane</location>
        <topology evidence="1">Multi-pass membrane protein</topology>
    </subcellularLocation>
</comment>
<feature type="domain" description="MacB-like periplasmic core" evidence="13">
    <location>
        <begin position="18"/>
        <end position="213"/>
    </location>
</feature>
<keyword evidence="5" id="KW-0813">Transport</keyword>
<gene>
    <name evidence="14" type="ORF">SAMN05216508_10958</name>
</gene>
<proteinExistence type="inferred from homology"/>
<evidence type="ECO:0000313" key="15">
    <source>
        <dbReference type="Proteomes" id="UP000198817"/>
    </source>
</evidence>
<dbReference type="RefSeq" id="WP_090471001.1">
    <property type="nucleotide sequence ID" value="NZ_FOWF01000010.1"/>
</dbReference>
<dbReference type="InterPro" id="IPR051125">
    <property type="entry name" value="ABC-4/HrtB_transporter"/>
</dbReference>
<evidence type="ECO:0000259" key="13">
    <source>
        <dbReference type="Pfam" id="PF12704"/>
    </source>
</evidence>
<dbReference type="OrthoDB" id="384327at2"/>
<evidence type="ECO:0000259" key="12">
    <source>
        <dbReference type="Pfam" id="PF02687"/>
    </source>
</evidence>
<feature type="transmembrane region" description="Helical" evidence="11">
    <location>
        <begin position="323"/>
        <end position="344"/>
    </location>
</feature>
<dbReference type="PANTHER" id="PTHR43738">
    <property type="entry name" value="ABC TRANSPORTER, MEMBRANE PROTEIN"/>
    <property type="match status" value="1"/>
</dbReference>
<dbReference type="Pfam" id="PF02687">
    <property type="entry name" value="FtsX"/>
    <property type="match status" value="1"/>
</dbReference>
<name>A0A1I7GUR9_9FIRM</name>
<evidence type="ECO:0000256" key="6">
    <source>
        <dbReference type="ARBA" id="ARBA00022475"/>
    </source>
</evidence>
<dbReference type="STRING" id="155865.SAMN05216515_11058"/>
<feature type="transmembrane region" description="Helical" evidence="11">
    <location>
        <begin position="281"/>
        <end position="311"/>
    </location>
</feature>
<comment type="similarity">
    <text evidence="2">Belongs to the ABC-4 integral membrane protein family. HrtB subfamily.</text>
</comment>
<dbReference type="GO" id="GO:0005886">
    <property type="term" value="C:plasma membrane"/>
    <property type="evidence" value="ECO:0007669"/>
    <property type="project" value="UniProtKB-SubCell"/>
</dbReference>
<reference evidence="14 15" key="1">
    <citation type="submission" date="2016-10" db="EMBL/GenBank/DDBJ databases">
        <authorList>
            <person name="de Groot N.N."/>
        </authorList>
    </citation>
    <scope>NUCLEOTIDE SEQUENCE [LARGE SCALE GENOMIC DNA]</scope>
    <source>
        <strain evidence="14 15">KHGC13</strain>
    </source>
</reference>
<comment type="subunit">
    <text evidence="3">The complex is composed of two ATP-binding proteins (HrtA), two transmembrane proteins (HrtB) and a solute-binding protein.</text>
</comment>
<evidence type="ECO:0000313" key="14">
    <source>
        <dbReference type="EMBL" id="SFU52155.1"/>
    </source>
</evidence>
<comment type="function">
    <text evidence="10">Part of the ABC transporter complex hrt involved in hemin import. Responsible for the translocation of the substrate across the membrane.</text>
</comment>
<keyword evidence="9 11" id="KW-0472">Membrane</keyword>
<dbReference type="InterPro" id="IPR003838">
    <property type="entry name" value="ABC3_permease_C"/>
</dbReference>
<protein>
    <recommendedName>
        <fullName evidence="4">Putative hemin transport system permease protein HrtB</fullName>
    </recommendedName>
</protein>
<organism evidence="14 15">
    <name type="scientific">Eubacterium pyruvativorans</name>
    <dbReference type="NCBI Taxonomy" id="155865"/>
    <lineage>
        <taxon>Bacteria</taxon>
        <taxon>Bacillati</taxon>
        <taxon>Bacillota</taxon>
        <taxon>Clostridia</taxon>
        <taxon>Eubacteriales</taxon>
        <taxon>Eubacteriaceae</taxon>
        <taxon>Eubacterium</taxon>
    </lineage>
</organism>
<evidence type="ECO:0000256" key="9">
    <source>
        <dbReference type="ARBA" id="ARBA00023136"/>
    </source>
</evidence>
<accession>A0A1I7GUR9</accession>
<evidence type="ECO:0000256" key="1">
    <source>
        <dbReference type="ARBA" id="ARBA00004651"/>
    </source>
</evidence>
<keyword evidence="8 11" id="KW-1133">Transmembrane helix</keyword>
<dbReference type="Pfam" id="PF12704">
    <property type="entry name" value="MacB_PCD"/>
    <property type="match status" value="1"/>
</dbReference>
<feature type="transmembrane region" description="Helical" evidence="11">
    <location>
        <begin position="15"/>
        <end position="36"/>
    </location>
</feature>
<keyword evidence="15" id="KW-1185">Reference proteome</keyword>
<dbReference type="Proteomes" id="UP000198817">
    <property type="component" value="Unassembled WGS sequence"/>
</dbReference>
<evidence type="ECO:0000256" key="10">
    <source>
        <dbReference type="ARBA" id="ARBA00024973"/>
    </source>
</evidence>
<evidence type="ECO:0000256" key="7">
    <source>
        <dbReference type="ARBA" id="ARBA00022692"/>
    </source>
</evidence>
<sequence>MKLAWKELKYNWKKYTLVGIIVVLMMFMVLFLSGLVNGLGRAVSSGVENMRADYFVLSDDAEKLLTVSNLTKKEYRTLKQSYHDDVTPVDIQRMYIQKNSDSDKIDITYFGIDPDGFLNPEVSEGKKLGSGSATVVLDDDYQSKGIKVGDKIQDSASGKKLKVVGFTKDAMYGHTSVGYLSTGTYRSIMEKTNPMYQESVHAAAVRGAKGKTLDGTKTYTKQTIVQAIPGYQAEQMTIKMVEWLLVVITALIIGIFFFVINLQKEKEYGVLKAIGTGMGSLVRMILCQVLLIAVCGAAVAAGLVVLMSAALPQTMPFFLVWNQVALVLCAFVLISVLGSLATVIRVSKIDPAQIIGGDFQ</sequence>
<keyword evidence="6" id="KW-1003">Cell membrane</keyword>
<evidence type="ECO:0000256" key="3">
    <source>
        <dbReference type="ARBA" id="ARBA00011131"/>
    </source>
</evidence>
<feature type="domain" description="ABC3 transporter permease C-terminal" evidence="12">
    <location>
        <begin position="244"/>
        <end position="351"/>
    </location>
</feature>
<dbReference type="EMBL" id="FPBT01000009">
    <property type="protein sequence ID" value="SFU52155.1"/>
    <property type="molecule type" value="Genomic_DNA"/>
</dbReference>
<feature type="transmembrane region" description="Helical" evidence="11">
    <location>
        <begin position="240"/>
        <end position="260"/>
    </location>
</feature>
<dbReference type="AlphaFoldDB" id="A0A1I7GUR9"/>
<evidence type="ECO:0000256" key="2">
    <source>
        <dbReference type="ARBA" id="ARBA00008697"/>
    </source>
</evidence>
<dbReference type="PANTHER" id="PTHR43738:SF1">
    <property type="entry name" value="HEMIN TRANSPORT SYSTEM PERMEASE PROTEIN HRTB-RELATED"/>
    <property type="match status" value="1"/>
</dbReference>